<keyword evidence="3 4" id="KW-0418">Kinase</keyword>
<feature type="domain" description="Carbohydrate kinase FGGY C-terminal" evidence="6">
    <location>
        <begin position="291"/>
        <end position="455"/>
    </location>
</feature>
<dbReference type="PROSITE" id="PS00933">
    <property type="entry name" value="FGGY_KINASES_1"/>
    <property type="match status" value="1"/>
</dbReference>
<name>A0A7V1LL01_CALAY</name>
<dbReference type="AlphaFoldDB" id="A0A7V1LL01"/>
<evidence type="ECO:0000259" key="5">
    <source>
        <dbReference type="Pfam" id="PF00370"/>
    </source>
</evidence>
<evidence type="ECO:0000256" key="1">
    <source>
        <dbReference type="ARBA" id="ARBA00009156"/>
    </source>
</evidence>
<gene>
    <name evidence="7" type="ORF">ENJ10_02030</name>
</gene>
<feature type="domain" description="Carbohydrate kinase FGGY N-terminal" evidence="5">
    <location>
        <begin position="9"/>
        <end position="250"/>
    </location>
</feature>
<dbReference type="InterPro" id="IPR050406">
    <property type="entry name" value="FGGY_Carb_Kinase"/>
</dbReference>
<evidence type="ECO:0000256" key="3">
    <source>
        <dbReference type="ARBA" id="ARBA00022777"/>
    </source>
</evidence>
<dbReference type="InterPro" id="IPR018484">
    <property type="entry name" value="FGGY_N"/>
</dbReference>
<dbReference type="GO" id="GO:0005975">
    <property type="term" value="P:carbohydrate metabolic process"/>
    <property type="evidence" value="ECO:0007669"/>
    <property type="project" value="InterPro"/>
</dbReference>
<proteinExistence type="inferred from homology"/>
<dbReference type="Gene3D" id="3.30.420.40">
    <property type="match status" value="2"/>
</dbReference>
<evidence type="ECO:0000259" key="6">
    <source>
        <dbReference type="Pfam" id="PF02782"/>
    </source>
</evidence>
<dbReference type="InterPro" id="IPR043129">
    <property type="entry name" value="ATPase_NBD"/>
</dbReference>
<dbReference type="InterPro" id="IPR018485">
    <property type="entry name" value="FGGY_C"/>
</dbReference>
<sequence length="482" mass="52480">MKKSEKKHYLGLDIGSSGCKAVVFDDRGRQRASAYREYDVRFTEDGGAELDSDEVIERCFEVVRQCASGVEAGSVAALAVSSQGEAFTAVDDSGRALCRAMISSDTRAEACVEPALQALGREKLYRTTGHTAHPMFTLFKLLWFRENRADLWRRTRYFLCFEDLFHLRLGLKPAIGHSLAGRTMLFDVRRKKWAPEILALAGIRPEQLARPLASGKIAGYPSPEILARLGLSGRVAVVTGGHDQPCGALGAGAGGAEEAMYATGTVECIAPVFDKALFNERLMAANLCTYNHVLEDSYTTVAYSLTGGNILKWFRDVFGEKEKKIEASGGADAYEQLLGSMPDTPTPLLVLPYFTPSGTPYFDTRTPGVISGLRLSTTRGEIIRALLEGVTFEMRLNLEILEQAGCHPHTLRAIGGGARSAAWMQLKADVTGKRIVRMETTEAGCLGAAMLACSAVSGRPARELTALWVKPLETYKPNPQKT</sequence>
<evidence type="ECO:0000256" key="4">
    <source>
        <dbReference type="RuleBase" id="RU003733"/>
    </source>
</evidence>
<dbReference type="Pfam" id="PF00370">
    <property type="entry name" value="FGGY_N"/>
    <property type="match status" value="1"/>
</dbReference>
<evidence type="ECO:0000256" key="2">
    <source>
        <dbReference type="ARBA" id="ARBA00022679"/>
    </source>
</evidence>
<dbReference type="PANTHER" id="PTHR43095">
    <property type="entry name" value="SUGAR KINASE"/>
    <property type="match status" value="1"/>
</dbReference>
<comment type="similarity">
    <text evidence="1 4">Belongs to the FGGY kinase family.</text>
</comment>
<evidence type="ECO:0000313" key="7">
    <source>
        <dbReference type="EMBL" id="HED09442.1"/>
    </source>
</evidence>
<protein>
    <recommendedName>
        <fullName evidence="8">Xylulokinase</fullName>
    </recommendedName>
</protein>
<dbReference type="PROSITE" id="PS00445">
    <property type="entry name" value="FGGY_KINASES_2"/>
    <property type="match status" value="1"/>
</dbReference>
<evidence type="ECO:0008006" key="8">
    <source>
        <dbReference type="Google" id="ProtNLM"/>
    </source>
</evidence>
<dbReference type="CDD" id="cd07773">
    <property type="entry name" value="ASKHA_NBD_FGGY_FK"/>
    <property type="match status" value="1"/>
</dbReference>
<reference evidence="7" key="1">
    <citation type="journal article" date="2020" name="mSystems">
        <title>Genome- and Community-Level Interaction Insights into Carbon Utilization and Element Cycling Functions of Hydrothermarchaeota in Hydrothermal Sediment.</title>
        <authorList>
            <person name="Zhou Z."/>
            <person name="Liu Y."/>
            <person name="Xu W."/>
            <person name="Pan J."/>
            <person name="Luo Z.H."/>
            <person name="Li M."/>
        </authorList>
    </citation>
    <scope>NUCLEOTIDE SEQUENCE [LARGE SCALE GENOMIC DNA]</scope>
    <source>
        <strain evidence="7">HyVt-456</strain>
    </source>
</reference>
<dbReference type="GO" id="GO:0016301">
    <property type="term" value="F:kinase activity"/>
    <property type="evidence" value="ECO:0007669"/>
    <property type="project" value="UniProtKB-KW"/>
</dbReference>
<keyword evidence="2 4" id="KW-0808">Transferase</keyword>
<dbReference type="SUPFAM" id="SSF53067">
    <property type="entry name" value="Actin-like ATPase domain"/>
    <property type="match status" value="2"/>
</dbReference>
<dbReference type="EMBL" id="DRLD01000056">
    <property type="protein sequence ID" value="HED09442.1"/>
    <property type="molecule type" value="Genomic_DNA"/>
</dbReference>
<dbReference type="Proteomes" id="UP000886005">
    <property type="component" value="Unassembled WGS sequence"/>
</dbReference>
<comment type="caution">
    <text evidence="7">The sequence shown here is derived from an EMBL/GenBank/DDBJ whole genome shotgun (WGS) entry which is preliminary data.</text>
</comment>
<dbReference type="InterPro" id="IPR000577">
    <property type="entry name" value="Carb_kinase_FGGY"/>
</dbReference>
<feature type="non-terminal residue" evidence="7">
    <location>
        <position position="482"/>
    </location>
</feature>
<organism evidence="7">
    <name type="scientific">Caldithrix abyssi</name>
    <dbReference type="NCBI Taxonomy" id="187145"/>
    <lineage>
        <taxon>Bacteria</taxon>
        <taxon>Pseudomonadati</taxon>
        <taxon>Calditrichota</taxon>
        <taxon>Calditrichia</taxon>
        <taxon>Calditrichales</taxon>
        <taxon>Calditrichaceae</taxon>
        <taxon>Caldithrix</taxon>
    </lineage>
</organism>
<accession>A0A7V1LL01</accession>
<dbReference type="PIRSF" id="PIRSF000538">
    <property type="entry name" value="GlpK"/>
    <property type="match status" value="1"/>
</dbReference>
<dbReference type="GO" id="GO:0016773">
    <property type="term" value="F:phosphotransferase activity, alcohol group as acceptor"/>
    <property type="evidence" value="ECO:0007669"/>
    <property type="project" value="InterPro"/>
</dbReference>
<dbReference type="InterPro" id="IPR018483">
    <property type="entry name" value="Carb_kinase_FGGY_CS"/>
</dbReference>
<dbReference type="Pfam" id="PF02782">
    <property type="entry name" value="FGGY_C"/>
    <property type="match status" value="1"/>
</dbReference>